<proteinExistence type="predicted"/>
<feature type="chain" id="PRO_5016311494" evidence="1">
    <location>
        <begin position="30"/>
        <end position="156"/>
    </location>
</feature>
<keyword evidence="1" id="KW-0732">Signal</keyword>
<evidence type="ECO:0000313" key="3">
    <source>
        <dbReference type="Proteomes" id="UP000246410"/>
    </source>
</evidence>
<dbReference type="Proteomes" id="UP000246410">
    <property type="component" value="Unassembled WGS sequence"/>
</dbReference>
<dbReference type="EMBL" id="QGTL01000002">
    <property type="protein sequence ID" value="PWV79099.1"/>
    <property type="molecule type" value="Genomic_DNA"/>
</dbReference>
<keyword evidence="3" id="KW-1185">Reference proteome</keyword>
<evidence type="ECO:0000313" key="2">
    <source>
        <dbReference type="EMBL" id="PWV79099.1"/>
    </source>
</evidence>
<accession>A0A317NUY5</accession>
<name>A0A317NUY5_9NOCA</name>
<protein>
    <submittedName>
        <fullName evidence="2">Uncharacterized protein</fullName>
    </submittedName>
</protein>
<dbReference type="RefSeq" id="WP_146229195.1">
    <property type="nucleotide sequence ID" value="NZ_JARWQX010000124.1"/>
</dbReference>
<dbReference type="AlphaFoldDB" id="A0A317NUY5"/>
<reference evidence="2 3" key="1">
    <citation type="submission" date="2018-05" db="EMBL/GenBank/DDBJ databases">
        <title>Genomic Encyclopedia of Type Strains, Phase IV (KMG-IV): sequencing the most valuable type-strain genomes for metagenomic binning, comparative biology and taxonomic classification.</title>
        <authorList>
            <person name="Goeker M."/>
        </authorList>
    </citation>
    <scope>NUCLEOTIDE SEQUENCE [LARGE SCALE GENOMIC DNA]</scope>
    <source>
        <strain evidence="2 3">DSM 44717</strain>
    </source>
</reference>
<gene>
    <name evidence="2" type="ORF">DFR69_102158</name>
</gene>
<sequence>MALLTRSKIAGMAAALAAAAGTMVAGAGAANALPSSLVGINCMGISPNIVDVPYSNQVIVSYIRDVSGLPTFTVHSGASIWGYQTHPTLTWTNLATGASGSLTGHTNISSMFGTGGTVYFADVPTGTGPVRLDLSIVNTGLVPVPPVNCSGTTDIL</sequence>
<organism evidence="2 3">
    <name type="scientific">Nocardia neocaledoniensis</name>
    <dbReference type="NCBI Taxonomy" id="236511"/>
    <lineage>
        <taxon>Bacteria</taxon>
        <taxon>Bacillati</taxon>
        <taxon>Actinomycetota</taxon>
        <taxon>Actinomycetes</taxon>
        <taxon>Mycobacteriales</taxon>
        <taxon>Nocardiaceae</taxon>
        <taxon>Nocardia</taxon>
    </lineage>
</organism>
<comment type="caution">
    <text evidence="2">The sequence shown here is derived from an EMBL/GenBank/DDBJ whole genome shotgun (WGS) entry which is preliminary data.</text>
</comment>
<evidence type="ECO:0000256" key="1">
    <source>
        <dbReference type="SAM" id="SignalP"/>
    </source>
</evidence>
<feature type="signal peptide" evidence="1">
    <location>
        <begin position="1"/>
        <end position="29"/>
    </location>
</feature>